<organism evidence="1 2">
    <name type="scientific">Deinococcus roseus</name>
    <dbReference type="NCBI Taxonomy" id="392414"/>
    <lineage>
        <taxon>Bacteria</taxon>
        <taxon>Thermotogati</taxon>
        <taxon>Deinococcota</taxon>
        <taxon>Deinococci</taxon>
        <taxon>Deinococcales</taxon>
        <taxon>Deinococcaceae</taxon>
        <taxon>Deinococcus</taxon>
    </lineage>
</organism>
<gene>
    <name evidence="1" type="ORF">GCM10008938_22800</name>
</gene>
<name>A0ABQ2CZK9_9DEIO</name>
<dbReference type="RefSeq" id="WP_189002812.1">
    <property type="nucleotide sequence ID" value="NZ_BMOD01000007.1"/>
</dbReference>
<protein>
    <submittedName>
        <fullName evidence="1">Uncharacterized protein</fullName>
    </submittedName>
</protein>
<evidence type="ECO:0000313" key="2">
    <source>
        <dbReference type="Proteomes" id="UP000632222"/>
    </source>
</evidence>
<reference evidence="2" key="1">
    <citation type="journal article" date="2019" name="Int. J. Syst. Evol. Microbiol.">
        <title>The Global Catalogue of Microorganisms (GCM) 10K type strain sequencing project: providing services to taxonomists for standard genome sequencing and annotation.</title>
        <authorList>
            <consortium name="The Broad Institute Genomics Platform"/>
            <consortium name="The Broad Institute Genome Sequencing Center for Infectious Disease"/>
            <person name="Wu L."/>
            <person name="Ma J."/>
        </authorList>
    </citation>
    <scope>NUCLEOTIDE SEQUENCE [LARGE SCALE GENOMIC DNA]</scope>
    <source>
        <strain evidence="2">JCM 14370</strain>
    </source>
</reference>
<proteinExistence type="predicted"/>
<evidence type="ECO:0000313" key="1">
    <source>
        <dbReference type="EMBL" id="GGJ36139.1"/>
    </source>
</evidence>
<comment type="caution">
    <text evidence="1">The sequence shown here is derived from an EMBL/GenBank/DDBJ whole genome shotgun (WGS) entry which is preliminary data.</text>
</comment>
<keyword evidence="2" id="KW-1185">Reference proteome</keyword>
<sequence length="88" mass="10069">MSTLGFDFQDVFVPLCPLEFAVRLAHLAPNDRGGVHEIAWNWQDADHSLKSLTIPTLNLFRGQTETHHSQILEVLQVALHWLSRHFTP</sequence>
<accession>A0ABQ2CZK9</accession>
<dbReference type="Proteomes" id="UP000632222">
    <property type="component" value="Unassembled WGS sequence"/>
</dbReference>
<dbReference type="EMBL" id="BMOD01000007">
    <property type="protein sequence ID" value="GGJ36139.1"/>
    <property type="molecule type" value="Genomic_DNA"/>
</dbReference>